<comment type="caution">
    <text evidence="7">The sequence shown here is derived from an EMBL/GenBank/DDBJ whole genome shotgun (WGS) entry which is preliminary data.</text>
</comment>
<gene>
    <name evidence="3" type="primary">rplF</name>
    <name evidence="7" type="ORF">AUJ27_00970</name>
</gene>
<accession>A0A1J4T9R7</accession>
<evidence type="ECO:0000259" key="6">
    <source>
        <dbReference type="Pfam" id="PF00347"/>
    </source>
</evidence>
<dbReference type="SUPFAM" id="SSF56053">
    <property type="entry name" value="Ribosomal protein L6"/>
    <property type="match status" value="2"/>
</dbReference>
<keyword evidence="3 5" id="KW-0699">rRNA-binding</keyword>
<comment type="subunit">
    <text evidence="3">Part of the 50S ribosomal subunit.</text>
</comment>
<organism evidence="7 8">
    <name type="scientific">Candidatus Falkowbacteria bacterium CG1_02_37_44</name>
    <dbReference type="NCBI Taxonomy" id="1805146"/>
    <lineage>
        <taxon>Bacteria</taxon>
        <taxon>Candidatus Falkowiibacteriota</taxon>
    </lineage>
</organism>
<dbReference type="InterPro" id="IPR020040">
    <property type="entry name" value="Ribosomal_uL6_a/b-dom"/>
</dbReference>
<dbReference type="InterPro" id="IPR002358">
    <property type="entry name" value="Ribosomal_uL6_CS"/>
</dbReference>
<dbReference type="EMBL" id="MNUU01000018">
    <property type="protein sequence ID" value="OIO08240.1"/>
    <property type="molecule type" value="Genomic_DNA"/>
</dbReference>
<dbReference type="PANTHER" id="PTHR11655">
    <property type="entry name" value="60S/50S RIBOSOMAL PROTEIN L6/L9"/>
    <property type="match status" value="1"/>
</dbReference>
<evidence type="ECO:0000256" key="4">
    <source>
        <dbReference type="RuleBase" id="RU003869"/>
    </source>
</evidence>
<dbReference type="NCBIfam" id="TIGR03654">
    <property type="entry name" value="L6_bact"/>
    <property type="match status" value="1"/>
</dbReference>
<keyword evidence="1 3" id="KW-0689">Ribosomal protein</keyword>
<comment type="similarity">
    <text evidence="3 4">Belongs to the universal ribosomal protein uL6 family.</text>
</comment>
<dbReference type="InterPro" id="IPR000702">
    <property type="entry name" value="Ribosomal_uL6-like"/>
</dbReference>
<feature type="domain" description="Large ribosomal subunit protein uL6 alpha-beta" evidence="6">
    <location>
        <begin position="92"/>
        <end position="164"/>
    </location>
</feature>
<dbReference type="GO" id="GO:0022625">
    <property type="term" value="C:cytosolic large ribosomal subunit"/>
    <property type="evidence" value="ECO:0007669"/>
    <property type="project" value="UniProtKB-UniRule"/>
</dbReference>
<name>A0A1J4T9R7_9BACT</name>
<dbReference type="GO" id="GO:0019843">
    <property type="term" value="F:rRNA binding"/>
    <property type="evidence" value="ECO:0007669"/>
    <property type="project" value="UniProtKB-UniRule"/>
</dbReference>
<dbReference type="GO" id="GO:0003735">
    <property type="term" value="F:structural constituent of ribosome"/>
    <property type="evidence" value="ECO:0007669"/>
    <property type="project" value="UniProtKB-UniRule"/>
</dbReference>
<dbReference type="Proteomes" id="UP000183192">
    <property type="component" value="Unassembled WGS sequence"/>
</dbReference>
<evidence type="ECO:0000256" key="1">
    <source>
        <dbReference type="ARBA" id="ARBA00022980"/>
    </source>
</evidence>
<dbReference type="PIRSF" id="PIRSF002162">
    <property type="entry name" value="Ribosomal_L6"/>
    <property type="match status" value="1"/>
</dbReference>
<dbReference type="PRINTS" id="PR00059">
    <property type="entry name" value="RIBOSOMALL6"/>
</dbReference>
<sequence length="182" mass="19923">MSRLGKLPIAIPKGTQAKAEGDFIIIKGPKGELREKINNLVNVELNEKEIKVTAKKPQDRNQKALWGLFRSLINNMVIGVNNGYFKKLEINGIGFKASAGGKILTLNVGYSHPVKYDLPEGISAIVEDNIITISGIDKKLVGETAAQIRKIKKPEPYKGKGIKYLDEIVKIKVGKTAASKSE</sequence>
<dbReference type="PROSITE" id="PS00525">
    <property type="entry name" value="RIBOSOMAL_L6_1"/>
    <property type="match status" value="1"/>
</dbReference>
<dbReference type="Pfam" id="PF00347">
    <property type="entry name" value="Ribosomal_L6"/>
    <property type="match status" value="2"/>
</dbReference>
<reference evidence="7 8" key="1">
    <citation type="journal article" date="2016" name="Environ. Microbiol.">
        <title>Genomic resolution of a cold subsurface aquifer community provides metabolic insights for novel microbes adapted to high CO concentrations.</title>
        <authorList>
            <person name="Probst A.J."/>
            <person name="Castelle C.J."/>
            <person name="Singh A."/>
            <person name="Brown C.T."/>
            <person name="Anantharaman K."/>
            <person name="Sharon I."/>
            <person name="Hug L.A."/>
            <person name="Burstein D."/>
            <person name="Emerson J.B."/>
            <person name="Thomas B.C."/>
            <person name="Banfield J.F."/>
        </authorList>
    </citation>
    <scope>NUCLEOTIDE SEQUENCE [LARGE SCALE GENOMIC DNA]</scope>
    <source>
        <strain evidence="7">CG1_02_37_44</strain>
    </source>
</reference>
<dbReference type="PANTHER" id="PTHR11655:SF14">
    <property type="entry name" value="LARGE RIBOSOMAL SUBUNIT PROTEIN UL6M"/>
    <property type="match status" value="1"/>
</dbReference>
<evidence type="ECO:0000313" key="8">
    <source>
        <dbReference type="Proteomes" id="UP000183192"/>
    </source>
</evidence>
<dbReference type="HAMAP" id="MF_01365_B">
    <property type="entry name" value="Ribosomal_uL6_B"/>
    <property type="match status" value="1"/>
</dbReference>
<dbReference type="AlphaFoldDB" id="A0A1J4T9R7"/>
<dbReference type="InterPro" id="IPR036789">
    <property type="entry name" value="Ribosomal_uL6-like_a/b-dom_sf"/>
</dbReference>
<evidence type="ECO:0000313" key="7">
    <source>
        <dbReference type="EMBL" id="OIO08240.1"/>
    </source>
</evidence>
<dbReference type="GO" id="GO:0002181">
    <property type="term" value="P:cytoplasmic translation"/>
    <property type="evidence" value="ECO:0007669"/>
    <property type="project" value="TreeGrafter"/>
</dbReference>
<dbReference type="STRING" id="1805146.AUJ27_00970"/>
<protein>
    <recommendedName>
        <fullName evidence="3">Large ribosomal subunit protein uL6</fullName>
    </recommendedName>
</protein>
<evidence type="ECO:0000256" key="2">
    <source>
        <dbReference type="ARBA" id="ARBA00023274"/>
    </source>
</evidence>
<feature type="domain" description="Large ribosomal subunit protein uL6 alpha-beta" evidence="6">
    <location>
        <begin position="11"/>
        <end position="83"/>
    </location>
</feature>
<keyword evidence="3 5" id="KW-0694">RNA-binding</keyword>
<dbReference type="InterPro" id="IPR019906">
    <property type="entry name" value="Ribosomal_uL6_bac-type"/>
</dbReference>
<proteinExistence type="inferred from homology"/>
<dbReference type="Gene3D" id="3.90.930.12">
    <property type="entry name" value="Ribosomal protein L6, alpha-beta domain"/>
    <property type="match status" value="2"/>
</dbReference>
<evidence type="ECO:0000256" key="3">
    <source>
        <dbReference type="HAMAP-Rule" id="MF_01365"/>
    </source>
</evidence>
<keyword evidence="2 3" id="KW-0687">Ribonucleoprotein</keyword>
<evidence type="ECO:0000256" key="5">
    <source>
        <dbReference type="RuleBase" id="RU003870"/>
    </source>
</evidence>
<comment type="function">
    <text evidence="3 5">This protein binds to the 23S rRNA, and is important in its secondary structure. It is located near the subunit interface in the base of the L7/L12 stalk, and near the tRNA binding site of the peptidyltransferase center.</text>
</comment>